<dbReference type="PANTHER" id="PTHR42866:SF1">
    <property type="entry name" value="SPORE COAT POLYSACCHARIDE BIOSYNTHESIS PROTEIN SPSF"/>
    <property type="match status" value="1"/>
</dbReference>
<dbReference type="CDD" id="cd02518">
    <property type="entry name" value="GT2_SpsF"/>
    <property type="match status" value="1"/>
</dbReference>
<dbReference type="Proteomes" id="UP000031366">
    <property type="component" value="Unassembled WGS sequence"/>
</dbReference>
<comment type="caution">
    <text evidence="1">The sequence shown here is derived from an EMBL/GenBank/DDBJ whole genome shotgun (WGS) entry which is preliminary data.</text>
</comment>
<keyword evidence="2" id="KW-1185">Reference proteome</keyword>
<reference evidence="1 2" key="1">
    <citation type="journal article" date="2015" name="Infect. Genet. Evol.">
        <title>Genomic sequences of six botulinum neurotoxin-producing strains representing three clostridial species illustrate the mobility and diversity of botulinum neurotoxin genes.</title>
        <authorList>
            <person name="Smith T.J."/>
            <person name="Hill K.K."/>
            <person name="Xie G."/>
            <person name="Foley B.T."/>
            <person name="Williamson C.H."/>
            <person name="Foster J.T."/>
            <person name="Johnson S.L."/>
            <person name="Chertkov O."/>
            <person name="Teshima H."/>
            <person name="Gibbons H.S."/>
            <person name="Johnsky L.A."/>
            <person name="Karavis M.A."/>
            <person name="Smith L.A."/>
        </authorList>
    </citation>
    <scope>NUCLEOTIDE SEQUENCE [LARGE SCALE GENOMIC DNA]</scope>
    <source>
        <strain evidence="1 2">CDC 2741</strain>
    </source>
</reference>
<evidence type="ECO:0000313" key="1">
    <source>
        <dbReference type="EMBL" id="KIE47310.1"/>
    </source>
</evidence>
<dbReference type="GO" id="GO:0005829">
    <property type="term" value="C:cytosol"/>
    <property type="evidence" value="ECO:0007669"/>
    <property type="project" value="TreeGrafter"/>
</dbReference>
<accession>A0A0C1UJ54</accession>
<proteinExistence type="predicted"/>
<gene>
    <name evidence="1" type="ORF">U732_1487</name>
</gene>
<keyword evidence="1" id="KW-0808">Transferase</keyword>
<dbReference type="STRING" id="29341.RSJ17_12795"/>
<dbReference type="Pfam" id="PF02348">
    <property type="entry name" value="CTP_transf_3"/>
    <property type="match status" value="1"/>
</dbReference>
<dbReference type="Gene3D" id="3.90.550.10">
    <property type="entry name" value="Spore Coat Polysaccharide Biosynthesis Protein SpsA, Chain A"/>
    <property type="match status" value="1"/>
</dbReference>
<dbReference type="InterPro" id="IPR029044">
    <property type="entry name" value="Nucleotide-diphossugar_trans"/>
</dbReference>
<dbReference type="InterPro" id="IPR003329">
    <property type="entry name" value="Cytidylyl_trans"/>
</dbReference>
<dbReference type="EMBL" id="AYSO01000015">
    <property type="protein sequence ID" value="KIE47310.1"/>
    <property type="molecule type" value="Genomic_DNA"/>
</dbReference>
<dbReference type="GO" id="GO:0016779">
    <property type="term" value="F:nucleotidyltransferase activity"/>
    <property type="evidence" value="ECO:0007669"/>
    <property type="project" value="UniProtKB-KW"/>
</dbReference>
<name>A0A0C1UJ54_9CLOT</name>
<protein>
    <submittedName>
        <fullName evidence="1">Cytidylyltransferase family protein</fullName>
    </submittedName>
</protein>
<dbReference type="AlphaFoldDB" id="A0A0C1UJ54"/>
<organism evidence="1 2">
    <name type="scientific">Clostridium argentinense CDC 2741</name>
    <dbReference type="NCBI Taxonomy" id="1418104"/>
    <lineage>
        <taxon>Bacteria</taxon>
        <taxon>Bacillati</taxon>
        <taxon>Bacillota</taxon>
        <taxon>Clostridia</taxon>
        <taxon>Eubacteriales</taxon>
        <taxon>Clostridiaceae</taxon>
        <taxon>Clostridium</taxon>
    </lineage>
</organism>
<dbReference type="SUPFAM" id="SSF53448">
    <property type="entry name" value="Nucleotide-diphospho-sugar transferases"/>
    <property type="match status" value="1"/>
</dbReference>
<evidence type="ECO:0000313" key="2">
    <source>
        <dbReference type="Proteomes" id="UP000031366"/>
    </source>
</evidence>
<keyword evidence="1" id="KW-0548">Nucleotidyltransferase</keyword>
<dbReference type="PANTHER" id="PTHR42866">
    <property type="entry name" value="3-DEOXY-MANNO-OCTULOSONATE CYTIDYLYLTRANSFERASE"/>
    <property type="match status" value="1"/>
</dbReference>
<sequence>MMKGGIKLKILCIVQARMGSSRLYGKVMKNICGKTVLEHCINRLKTVKSAGEIIIATTDLPCDDAICEEGKRLKVNVFRGDEEDVLSRYYYGALAYRGEVIVRITSDCPLIDSEVTNKVINYYLKNDFQYVNNTLERTFPRGLDVEVFSFKTLEETFNNATIKRDREHVTTYIYNNPQKYKLGCYKSTIDYSMHRWTLDTIEDYQFISKIYEGLYRDKNYFGMMEIINFLNNNPEFLKINSGIIQKEI</sequence>